<feature type="domain" description="Beta-galactosidase 1-like first all-beta" evidence="8">
    <location>
        <begin position="414"/>
        <end position="532"/>
    </location>
</feature>
<dbReference type="GO" id="GO:0005975">
    <property type="term" value="P:carbohydrate metabolic process"/>
    <property type="evidence" value="ECO:0007669"/>
    <property type="project" value="InterPro"/>
</dbReference>
<evidence type="ECO:0000256" key="3">
    <source>
        <dbReference type="ARBA" id="ARBA00023295"/>
    </source>
</evidence>
<keyword evidence="2 5" id="KW-0378">Hydrolase</keyword>
<dbReference type="AlphaFoldDB" id="A0A482W9N9"/>
<comment type="caution">
    <text evidence="10">The sequence shown here is derived from an EMBL/GenBank/DDBJ whole genome shotgun (WGS) entry which is preliminary data.</text>
</comment>
<evidence type="ECO:0000256" key="2">
    <source>
        <dbReference type="ARBA" id="ARBA00022801"/>
    </source>
</evidence>
<gene>
    <name evidence="10" type="ORF">BDFB_003380</name>
</gene>
<dbReference type="InterPro" id="IPR048913">
    <property type="entry name" value="BetaGal_gal-bd"/>
</dbReference>
<dbReference type="EMBL" id="QDEB01013764">
    <property type="protein sequence ID" value="RZC41824.1"/>
    <property type="molecule type" value="Genomic_DNA"/>
</dbReference>
<dbReference type="FunFam" id="2.60.120.260:FF:000049">
    <property type="entry name" value="Beta-galactosidase"/>
    <property type="match status" value="1"/>
</dbReference>
<dbReference type="Gene3D" id="2.60.120.260">
    <property type="entry name" value="Galactose-binding domain-like"/>
    <property type="match status" value="2"/>
</dbReference>
<evidence type="ECO:0000259" key="9">
    <source>
        <dbReference type="Pfam" id="PF21467"/>
    </source>
</evidence>
<dbReference type="InterPro" id="IPR048912">
    <property type="entry name" value="BetaGal1-like_ABD1"/>
</dbReference>
<organism evidence="10 11">
    <name type="scientific">Asbolus verrucosus</name>
    <name type="common">Desert ironclad beetle</name>
    <dbReference type="NCBI Taxonomy" id="1661398"/>
    <lineage>
        <taxon>Eukaryota</taxon>
        <taxon>Metazoa</taxon>
        <taxon>Ecdysozoa</taxon>
        <taxon>Arthropoda</taxon>
        <taxon>Hexapoda</taxon>
        <taxon>Insecta</taxon>
        <taxon>Pterygota</taxon>
        <taxon>Neoptera</taxon>
        <taxon>Endopterygota</taxon>
        <taxon>Coleoptera</taxon>
        <taxon>Polyphaga</taxon>
        <taxon>Cucujiformia</taxon>
        <taxon>Tenebrionidae</taxon>
        <taxon>Pimeliinae</taxon>
        <taxon>Asbolus</taxon>
    </lineage>
</organism>
<reference evidence="10 11" key="1">
    <citation type="submission" date="2017-03" db="EMBL/GenBank/DDBJ databases">
        <title>Genome of the blue death feigning beetle - Asbolus verrucosus.</title>
        <authorList>
            <person name="Rider S.D."/>
        </authorList>
    </citation>
    <scope>NUCLEOTIDE SEQUENCE [LARGE SCALE GENOMIC DNA]</scope>
    <source>
        <strain evidence="10">Butters</strain>
        <tissue evidence="10">Head and leg muscle</tissue>
    </source>
</reference>
<dbReference type="PRINTS" id="PR00742">
    <property type="entry name" value="GLHYDRLASE35"/>
</dbReference>
<dbReference type="SUPFAM" id="SSF49785">
    <property type="entry name" value="Galactose-binding domain-like"/>
    <property type="match status" value="1"/>
</dbReference>
<dbReference type="EC" id="3.2.1.23" evidence="5"/>
<dbReference type="Pfam" id="PF21467">
    <property type="entry name" value="BetaGal_gal-bd"/>
    <property type="match status" value="1"/>
</dbReference>
<evidence type="ECO:0000313" key="11">
    <source>
        <dbReference type="Proteomes" id="UP000292052"/>
    </source>
</evidence>
<dbReference type="InterPro" id="IPR017853">
    <property type="entry name" value="GH"/>
</dbReference>
<dbReference type="PANTHER" id="PTHR23421">
    <property type="entry name" value="BETA-GALACTOSIDASE RELATED"/>
    <property type="match status" value="1"/>
</dbReference>
<dbReference type="PIRSF" id="PIRSF006336">
    <property type="entry name" value="B-gal"/>
    <property type="match status" value="1"/>
</dbReference>
<keyword evidence="3 5" id="KW-0326">Glycosidase</keyword>
<dbReference type="Proteomes" id="UP000292052">
    <property type="component" value="Unassembled WGS sequence"/>
</dbReference>
<feature type="domain" description="Glycoside hydrolase 35 catalytic" evidence="7">
    <location>
        <begin position="646"/>
        <end position="731"/>
    </location>
</feature>
<dbReference type="SUPFAM" id="SSF51445">
    <property type="entry name" value="(Trans)glycosidases"/>
    <property type="match status" value="2"/>
</dbReference>
<dbReference type="OrthoDB" id="1657402at2759"/>
<comment type="catalytic activity">
    <reaction evidence="5">
        <text>Hydrolysis of terminal non-reducing beta-D-galactose residues in beta-D-galactosides.</text>
        <dbReference type="EC" id="3.2.1.23"/>
    </reaction>
</comment>
<dbReference type="PROSITE" id="PS01182">
    <property type="entry name" value="GLYCOSYL_HYDROL_F35"/>
    <property type="match status" value="1"/>
</dbReference>
<dbReference type="Pfam" id="PF01301">
    <property type="entry name" value="Glyco_hydro_35"/>
    <property type="match status" value="2"/>
</dbReference>
<evidence type="ECO:0000256" key="1">
    <source>
        <dbReference type="ARBA" id="ARBA00009809"/>
    </source>
</evidence>
<evidence type="ECO:0000313" key="10">
    <source>
        <dbReference type="EMBL" id="RZC41824.1"/>
    </source>
</evidence>
<name>A0A482W9N9_ASBVE</name>
<evidence type="ECO:0000259" key="8">
    <source>
        <dbReference type="Pfam" id="PF21317"/>
    </source>
</evidence>
<feature type="active site" description="Nucleophile" evidence="4">
    <location>
        <position position="260"/>
    </location>
</feature>
<evidence type="ECO:0000256" key="5">
    <source>
        <dbReference type="RuleBase" id="RU000675"/>
    </source>
</evidence>
<feature type="active site" description="Proton donor" evidence="4">
    <location>
        <position position="184"/>
    </location>
</feature>
<dbReference type="InterPro" id="IPR008979">
    <property type="entry name" value="Galactose-bd-like_sf"/>
</dbReference>
<evidence type="ECO:0000256" key="6">
    <source>
        <dbReference type="RuleBase" id="RU003679"/>
    </source>
</evidence>
<dbReference type="FunFam" id="3.20.20.80:FF:000036">
    <property type="entry name" value="Beta-galactosidase"/>
    <property type="match status" value="1"/>
</dbReference>
<proteinExistence type="inferred from homology"/>
<sequence length="731" mass="82818">MAVSAALPTLYEYYTAGGITSGLSVDQPHFTLNDKNITLYSGAMHYFRIPRQYWRDRLKKLRAAGLNTVETYVPWNLHEPENGVFDFGDGGSDMQQFLDVQEYLRIAQEEDLFAIVRPGPYICAEWEWGGLPSWLLKEDGMKVRTSESKYMNYVKRYFSMLLPLLAVLQFTSGGPIIAFQVENEYGSSPQKDLDYIQQLHQTMREYGIKELLVTSDGASSGTSGTLPELLFQTVNFGSDPNYAFDLLKDMQPNKPIMAMEYWTGWFDHWSETHHTVSNDTFHGIYEAILKYPASVNMYMFHGGTNWGFLNGANIGSGDNSNYQPTTTSYDYDAPLSEAGDYTDKYYIVRDLIKQYNTIETLTPDLPLLVERKAYPSVTIDSQLNFNVIMGQAPNVIPDSSPLPMEKLPINNGSGQSYGYIVYQKDNLNIAANSVLTITGHIRDTVMVVINGVLISKPLASSDDLNDFGYWRLENSNITLTSTDLVNATLDLIFENWGRGNFGNLYYQYKGLTEDNQVYLNDEELLSWTIYPFDFKKAWMTSLVGWTPFDGDLKTGPAIYRGTLSIDPSGADPTDTFINMQEWTKGLVIVNGFILGRYASIGPQQTLYLPGAFLQKGDNDIIIALPTLYEHYTVGGITSGLSVDQPQFTLNDKNITLYSGAMHYFRILRQYWRDQTYVPWNFHEPENGVFDFGDGGSNKQQFLDVQEYLRIAQEEDSLGIVRPGPYICAEWE</sequence>
<dbReference type="InterPro" id="IPR031330">
    <property type="entry name" value="Gly_Hdrlase_35_cat"/>
</dbReference>
<dbReference type="Gene3D" id="3.20.20.80">
    <property type="entry name" value="Glycosidases"/>
    <property type="match status" value="2"/>
</dbReference>
<comment type="similarity">
    <text evidence="1 6">Belongs to the glycosyl hydrolase 35 family.</text>
</comment>
<dbReference type="Pfam" id="PF21317">
    <property type="entry name" value="BetaGal_ABD_1"/>
    <property type="match status" value="1"/>
</dbReference>
<dbReference type="STRING" id="1661398.A0A482W9N9"/>
<accession>A0A482W9N9</accession>
<feature type="domain" description="Beta-galactosidase galactose-binding" evidence="9">
    <location>
        <begin position="556"/>
        <end position="618"/>
    </location>
</feature>
<dbReference type="InterPro" id="IPR019801">
    <property type="entry name" value="Glyco_hydro_35_CS"/>
</dbReference>
<dbReference type="GO" id="GO:0004565">
    <property type="term" value="F:beta-galactosidase activity"/>
    <property type="evidence" value="ECO:0007669"/>
    <property type="project" value="UniProtKB-EC"/>
</dbReference>
<protein>
    <recommendedName>
        <fullName evidence="5">Beta-galactosidase</fullName>
        <ecNumber evidence="5">3.2.1.23</ecNumber>
    </recommendedName>
</protein>
<feature type="domain" description="Glycoside hydrolase 35 catalytic" evidence="7">
    <location>
        <begin position="30"/>
        <end position="354"/>
    </location>
</feature>
<dbReference type="InterPro" id="IPR001944">
    <property type="entry name" value="Glycoside_Hdrlase_35"/>
</dbReference>
<dbReference type="InterPro" id="IPR026283">
    <property type="entry name" value="B-gal_1-like"/>
</dbReference>
<keyword evidence="11" id="KW-1185">Reference proteome</keyword>
<evidence type="ECO:0000259" key="7">
    <source>
        <dbReference type="Pfam" id="PF01301"/>
    </source>
</evidence>
<evidence type="ECO:0000256" key="4">
    <source>
        <dbReference type="PIRSR" id="PIRSR006336-1"/>
    </source>
</evidence>